<evidence type="ECO:0000313" key="11">
    <source>
        <dbReference type="EMBL" id="TDP26991.1"/>
    </source>
</evidence>
<dbReference type="AlphaFoldDB" id="A0A4R6NY54"/>
<dbReference type="Pfam" id="PF00990">
    <property type="entry name" value="GGDEF"/>
    <property type="match status" value="1"/>
</dbReference>
<proteinExistence type="predicted"/>
<evidence type="ECO:0000313" key="12">
    <source>
        <dbReference type="Proteomes" id="UP000295531"/>
    </source>
</evidence>
<gene>
    <name evidence="11" type="ORF">DEU29_1371</name>
</gene>
<feature type="domain" description="GGDEF" evidence="10">
    <location>
        <begin position="450"/>
        <end position="588"/>
    </location>
</feature>
<dbReference type="SUPFAM" id="SSF141868">
    <property type="entry name" value="EAL domain-like"/>
    <property type="match status" value="1"/>
</dbReference>
<keyword evidence="2" id="KW-0547">Nucleotide-binding</keyword>
<accession>A0A4R6NY54</accession>
<dbReference type="PANTHER" id="PTHR44757">
    <property type="entry name" value="DIGUANYLATE CYCLASE DGCP"/>
    <property type="match status" value="1"/>
</dbReference>
<reference evidence="11 12" key="1">
    <citation type="submission" date="2019-03" db="EMBL/GenBank/DDBJ databases">
        <title>Freshwater and sediment microbial communities from various areas in North America, analyzing microbe dynamics in response to fracking.</title>
        <authorList>
            <person name="Lamendella R."/>
        </authorList>
    </citation>
    <scope>NUCLEOTIDE SEQUENCE [LARGE SCALE GENOMIC DNA]</scope>
    <source>
        <strain evidence="11 12">18_TX</strain>
    </source>
</reference>
<dbReference type="CDD" id="cd01949">
    <property type="entry name" value="GGDEF"/>
    <property type="match status" value="1"/>
</dbReference>
<evidence type="ECO:0000256" key="5">
    <source>
        <dbReference type="ARBA" id="ARBA00059827"/>
    </source>
</evidence>
<dbReference type="NCBIfam" id="TIGR00254">
    <property type="entry name" value="GGDEF"/>
    <property type="match status" value="1"/>
</dbReference>
<evidence type="ECO:0000259" key="10">
    <source>
        <dbReference type="PROSITE" id="PS50887"/>
    </source>
</evidence>
<keyword evidence="1" id="KW-0808">Transferase</keyword>
<evidence type="ECO:0000259" key="9">
    <source>
        <dbReference type="PROSITE" id="PS50883"/>
    </source>
</evidence>
<evidence type="ECO:0000259" key="8">
    <source>
        <dbReference type="PROSITE" id="PS50113"/>
    </source>
</evidence>
<dbReference type="Pfam" id="PF08447">
    <property type="entry name" value="PAS_3"/>
    <property type="match status" value="1"/>
</dbReference>
<dbReference type="Gene3D" id="3.30.70.270">
    <property type="match status" value="1"/>
</dbReference>
<comment type="function">
    <text evidence="5">Putative oxygen sensor; modulates the activity of FixJ, a transcriptional activator of nitrogen fixation fixK gene. FixL probably acts as a kinase that phosphorylates FixJ.</text>
</comment>
<dbReference type="SMART" id="SM00091">
    <property type="entry name" value="PAS"/>
    <property type="match status" value="2"/>
</dbReference>
<dbReference type="InterPro" id="IPR013655">
    <property type="entry name" value="PAS_fold_3"/>
</dbReference>
<feature type="domain" description="EAL" evidence="9">
    <location>
        <begin position="597"/>
        <end position="851"/>
    </location>
</feature>
<name>A0A4R6NY54_9GAMM</name>
<dbReference type="FunFam" id="3.30.450.20:FF:000060">
    <property type="entry name" value="Sensor protein FixL"/>
    <property type="match status" value="1"/>
</dbReference>
<sequence length="857" mass="96397">MFKYKMKFDGDALKAVAIENADYLQSKLDSVRSALQSQILYLAVKEGESITTLIISSEKSPLENMTYALEGTPCSNIENNNVCVYPTSVMQRFPQDKLLQDIGFDGYMGAPIINEDSTVVGIVVALFDFIDEPVLLKTQFFGNFAEQLSLYIQKCHLDKRTGSHLSLLNEVQSISKTGAWEFYNKAKQVFWSDEIYAIYGVSKGRELSPEEAIKFYAPAAQDIIKDAFTNLLKDAEPYNLELEFVDATGNTKWVRTTGNAELDSNGNLLRVFGAFEDITEQKLMSIQTREHADKLENILNNLNDAVITINSQGRMLQCNDVAVRMFGFSREEMLGSNVAIIMPEPYATKHDDYMRHYESTGEAKIIGVGRQLPARRKNGEIFQMELSLTETTQNGEKQYIGLVRDISERIEAEDAIYNLAFTDNVTNLRNSQWFEREAKEHMFKAMRQGHYVHALLLDIDKMASFNHRFGFHNGDKALKQVADKLKAIIGHDYAIFKYDADSFVILSHKTASKTDLYSFNSNLIESALLHSDNYRVDIGGTTYSLSGSLGSAIFNPAEHSFEAMLSVLEHAVMRAKNDAPFGLCHIDKDGIDEYDKYIAIRDRVQTVANRGELSLALQPQYNANEEIIAFEALIRWHSAEFGWVSPADFIPIAEETGAIFSIGEWVIEAACDALTEIMSEGICSKVSINISARQIVAPEFAQFLTRTTKEKGIPPQVLMLELTETALVSDMSLVRKTMLKLAELGFHFSIDDFGTGYSSLAYLKELPISELKIDKYFVDDIVDDALDKEYVIVDAIINMAKALGVSCIAEGVENEIQRNYLNRSGCNIFQGYYFSKPLNEKDWKQLLKTGTFSSSLH</sequence>
<feature type="domain" description="PAC" evidence="8">
    <location>
        <begin position="238"/>
        <end position="290"/>
    </location>
</feature>
<dbReference type="Pfam" id="PF00989">
    <property type="entry name" value="PAS"/>
    <property type="match status" value="1"/>
</dbReference>
<protein>
    <recommendedName>
        <fullName evidence="6">Sensor protein FixL</fullName>
    </recommendedName>
</protein>
<evidence type="ECO:0000256" key="4">
    <source>
        <dbReference type="ARBA" id="ARBA00022840"/>
    </source>
</evidence>
<dbReference type="InterPro" id="IPR000700">
    <property type="entry name" value="PAS-assoc_C"/>
</dbReference>
<dbReference type="InterPro" id="IPR013767">
    <property type="entry name" value="PAS_fold"/>
</dbReference>
<keyword evidence="3" id="KW-0418">Kinase</keyword>
<dbReference type="GO" id="GO:0006355">
    <property type="term" value="P:regulation of DNA-templated transcription"/>
    <property type="evidence" value="ECO:0007669"/>
    <property type="project" value="InterPro"/>
</dbReference>
<dbReference type="PROSITE" id="PS50113">
    <property type="entry name" value="PAC"/>
    <property type="match status" value="1"/>
</dbReference>
<dbReference type="InterPro" id="IPR001610">
    <property type="entry name" value="PAC"/>
</dbReference>
<feature type="domain" description="PAS" evidence="7">
    <location>
        <begin position="291"/>
        <end position="344"/>
    </location>
</feature>
<dbReference type="SMART" id="SM00267">
    <property type="entry name" value="GGDEF"/>
    <property type="match status" value="1"/>
</dbReference>
<dbReference type="SUPFAM" id="SSF55073">
    <property type="entry name" value="Nucleotide cyclase"/>
    <property type="match status" value="1"/>
</dbReference>
<dbReference type="CDD" id="cd01948">
    <property type="entry name" value="EAL"/>
    <property type="match status" value="1"/>
</dbReference>
<dbReference type="GO" id="GO:0005524">
    <property type="term" value="F:ATP binding"/>
    <property type="evidence" value="ECO:0007669"/>
    <property type="project" value="UniProtKB-KW"/>
</dbReference>
<dbReference type="PROSITE" id="PS50883">
    <property type="entry name" value="EAL"/>
    <property type="match status" value="1"/>
</dbReference>
<evidence type="ECO:0000256" key="6">
    <source>
        <dbReference type="ARBA" id="ARBA00070616"/>
    </source>
</evidence>
<comment type="caution">
    <text evidence="11">The sequence shown here is derived from an EMBL/GenBank/DDBJ whole genome shotgun (WGS) entry which is preliminary data.</text>
</comment>
<dbReference type="Gene3D" id="3.20.20.450">
    <property type="entry name" value="EAL domain"/>
    <property type="match status" value="1"/>
</dbReference>
<dbReference type="PROSITE" id="PS50887">
    <property type="entry name" value="GGDEF"/>
    <property type="match status" value="1"/>
</dbReference>
<dbReference type="InterPro" id="IPR052155">
    <property type="entry name" value="Biofilm_reg_signaling"/>
</dbReference>
<evidence type="ECO:0000256" key="2">
    <source>
        <dbReference type="ARBA" id="ARBA00022741"/>
    </source>
</evidence>
<evidence type="ECO:0000256" key="1">
    <source>
        <dbReference type="ARBA" id="ARBA00022679"/>
    </source>
</evidence>
<dbReference type="PANTHER" id="PTHR44757:SF2">
    <property type="entry name" value="BIOFILM ARCHITECTURE MAINTENANCE PROTEIN MBAA"/>
    <property type="match status" value="1"/>
</dbReference>
<dbReference type="GO" id="GO:0016301">
    <property type="term" value="F:kinase activity"/>
    <property type="evidence" value="ECO:0007669"/>
    <property type="project" value="UniProtKB-KW"/>
</dbReference>
<dbReference type="Gene3D" id="3.30.450.20">
    <property type="entry name" value="PAS domain"/>
    <property type="match status" value="2"/>
</dbReference>
<dbReference type="EMBL" id="SNXI01000037">
    <property type="protein sequence ID" value="TDP26991.1"/>
    <property type="molecule type" value="Genomic_DNA"/>
</dbReference>
<dbReference type="InterPro" id="IPR000160">
    <property type="entry name" value="GGDEF_dom"/>
</dbReference>
<keyword evidence="4" id="KW-0067">ATP-binding</keyword>
<dbReference type="CDD" id="cd00130">
    <property type="entry name" value="PAS"/>
    <property type="match status" value="2"/>
</dbReference>
<dbReference type="InterPro" id="IPR000014">
    <property type="entry name" value="PAS"/>
</dbReference>
<keyword evidence="12" id="KW-1185">Reference proteome</keyword>
<dbReference type="PROSITE" id="PS50112">
    <property type="entry name" value="PAS"/>
    <property type="match status" value="1"/>
</dbReference>
<dbReference type="InterPro" id="IPR035919">
    <property type="entry name" value="EAL_sf"/>
</dbReference>
<dbReference type="InterPro" id="IPR001633">
    <property type="entry name" value="EAL_dom"/>
</dbReference>
<dbReference type="Pfam" id="PF00563">
    <property type="entry name" value="EAL"/>
    <property type="match status" value="1"/>
</dbReference>
<evidence type="ECO:0000256" key="3">
    <source>
        <dbReference type="ARBA" id="ARBA00022777"/>
    </source>
</evidence>
<dbReference type="InterPro" id="IPR029787">
    <property type="entry name" value="Nucleotide_cyclase"/>
</dbReference>
<dbReference type="SMART" id="SM00052">
    <property type="entry name" value="EAL"/>
    <property type="match status" value="1"/>
</dbReference>
<dbReference type="InterPro" id="IPR043128">
    <property type="entry name" value="Rev_trsase/Diguanyl_cyclase"/>
</dbReference>
<evidence type="ECO:0000259" key="7">
    <source>
        <dbReference type="PROSITE" id="PS50112"/>
    </source>
</evidence>
<dbReference type="InterPro" id="IPR035965">
    <property type="entry name" value="PAS-like_dom_sf"/>
</dbReference>
<dbReference type="SUPFAM" id="SSF55785">
    <property type="entry name" value="PYP-like sensor domain (PAS domain)"/>
    <property type="match status" value="2"/>
</dbReference>
<organism evidence="11 12">
    <name type="scientific">Idiomarina aquatica</name>
    <dbReference type="NCBI Taxonomy" id="1327752"/>
    <lineage>
        <taxon>Bacteria</taxon>
        <taxon>Pseudomonadati</taxon>
        <taxon>Pseudomonadota</taxon>
        <taxon>Gammaproteobacteria</taxon>
        <taxon>Alteromonadales</taxon>
        <taxon>Idiomarinaceae</taxon>
        <taxon>Idiomarina</taxon>
    </lineage>
</organism>
<dbReference type="NCBIfam" id="TIGR00229">
    <property type="entry name" value="sensory_box"/>
    <property type="match status" value="1"/>
</dbReference>
<dbReference type="Proteomes" id="UP000295531">
    <property type="component" value="Unassembled WGS sequence"/>
</dbReference>
<dbReference type="SMART" id="SM00086">
    <property type="entry name" value="PAC"/>
    <property type="match status" value="2"/>
</dbReference>
<dbReference type="Gene3D" id="2.10.70.100">
    <property type="match status" value="1"/>
</dbReference>